<feature type="transmembrane region" description="Helical" evidence="2">
    <location>
        <begin position="47"/>
        <end position="66"/>
    </location>
</feature>
<proteinExistence type="predicted"/>
<dbReference type="eggNOG" id="ENOG50331WH">
    <property type="taxonomic scope" value="Bacteria"/>
</dbReference>
<feature type="transmembrane region" description="Helical" evidence="2">
    <location>
        <begin position="73"/>
        <end position="93"/>
    </location>
</feature>
<organism evidence="3 4">
    <name type="scientific">Gordonia sihwensis NBRC 108236</name>
    <dbReference type="NCBI Taxonomy" id="1223544"/>
    <lineage>
        <taxon>Bacteria</taxon>
        <taxon>Bacillati</taxon>
        <taxon>Actinomycetota</taxon>
        <taxon>Actinomycetes</taxon>
        <taxon>Mycobacteriales</taxon>
        <taxon>Gordoniaceae</taxon>
        <taxon>Gordonia</taxon>
    </lineage>
</organism>
<sequence length="239" mass="23874">MTGMGSGDASLYVIEAPDIARAAMENQISAQEDSFSSDADEKAKKPGIWMIVFGVIVAVGAVLLLIGRYSGIGALVAAVGGLAATIAGIVFVADPTGAVGMKTSSEMPPGAELGAAYGLWLVLAGALVTLAAGAAAVLLTIRPGLFGGKPAAGAAGPAQSFGQPQYGQPQYGQPQQPGPQQPGPGHYGQPQQGYGQAPGGFPPPQPGPYPPVQPPQPGAYPQQPPQTPPHGQGGVPPQQ</sequence>
<dbReference type="EMBL" id="BANU01000025">
    <property type="protein sequence ID" value="GAC61897.1"/>
    <property type="molecule type" value="Genomic_DNA"/>
</dbReference>
<feature type="region of interest" description="Disordered" evidence="1">
    <location>
        <begin position="152"/>
        <end position="239"/>
    </location>
</feature>
<protein>
    <submittedName>
        <fullName evidence="3">Uncharacterized protein</fullName>
    </submittedName>
</protein>
<accession>L7LP54</accession>
<dbReference type="AlphaFoldDB" id="L7LP54"/>
<feature type="compositionally biased region" description="Low complexity" evidence="1">
    <location>
        <begin position="152"/>
        <end position="175"/>
    </location>
</feature>
<keyword evidence="2" id="KW-0472">Membrane</keyword>
<reference evidence="3 4" key="1">
    <citation type="submission" date="2012-12" db="EMBL/GenBank/DDBJ databases">
        <title>Whole genome shotgun sequence of Gordonia sihwensis NBRC 108236.</title>
        <authorList>
            <person name="Yoshida I."/>
            <person name="Hosoyama A."/>
            <person name="Tsuchikane K."/>
            <person name="Ando Y."/>
            <person name="Baba S."/>
            <person name="Ohji S."/>
            <person name="Hamada M."/>
            <person name="Tamura T."/>
            <person name="Yamazoe A."/>
            <person name="Yamazaki S."/>
            <person name="Fujita N."/>
        </authorList>
    </citation>
    <scope>NUCLEOTIDE SEQUENCE [LARGE SCALE GENOMIC DNA]</scope>
    <source>
        <strain evidence="3 4">NBRC 108236</strain>
    </source>
</reference>
<feature type="compositionally biased region" description="Pro residues" evidence="1">
    <location>
        <begin position="200"/>
        <end position="228"/>
    </location>
</feature>
<evidence type="ECO:0000313" key="4">
    <source>
        <dbReference type="Proteomes" id="UP000035083"/>
    </source>
</evidence>
<gene>
    <name evidence="3" type="ORF">GSI01S_25_00490</name>
</gene>
<feature type="compositionally biased region" description="Low complexity" evidence="1">
    <location>
        <begin position="183"/>
        <end position="195"/>
    </location>
</feature>
<evidence type="ECO:0000313" key="3">
    <source>
        <dbReference type="EMBL" id="GAC61897.1"/>
    </source>
</evidence>
<keyword evidence="4" id="KW-1185">Reference proteome</keyword>
<evidence type="ECO:0000256" key="1">
    <source>
        <dbReference type="SAM" id="MobiDB-lite"/>
    </source>
</evidence>
<name>L7LP54_9ACTN</name>
<comment type="caution">
    <text evidence="3">The sequence shown here is derived from an EMBL/GenBank/DDBJ whole genome shotgun (WGS) entry which is preliminary data.</text>
</comment>
<feature type="transmembrane region" description="Helical" evidence="2">
    <location>
        <begin position="113"/>
        <end position="139"/>
    </location>
</feature>
<evidence type="ECO:0000256" key="2">
    <source>
        <dbReference type="SAM" id="Phobius"/>
    </source>
</evidence>
<keyword evidence="2" id="KW-0812">Transmembrane</keyword>
<keyword evidence="2" id="KW-1133">Transmembrane helix</keyword>
<dbReference type="Proteomes" id="UP000035083">
    <property type="component" value="Unassembled WGS sequence"/>
</dbReference>